<reference evidence="2" key="1">
    <citation type="submission" date="2020-05" db="EMBL/GenBank/DDBJ databases">
        <authorList>
            <person name="Chiriac C."/>
            <person name="Salcher M."/>
            <person name="Ghai R."/>
            <person name="Kavagutti S V."/>
        </authorList>
    </citation>
    <scope>NUCLEOTIDE SEQUENCE</scope>
</reference>
<keyword evidence="1" id="KW-0472">Membrane</keyword>
<gene>
    <name evidence="2" type="ORF">UFOVP1175_30</name>
</gene>
<protein>
    <submittedName>
        <fullName evidence="2">Uncharacterized protein</fullName>
    </submittedName>
</protein>
<sequence>MSLRTPSQHRIDKYMNCLLYACQQREFKGSEFREAFKINHNVLTAMNELGIVHKFKPGHYRYQLMRPPTKVDVESIKKRLKAYQSVTDQPSAQLTIKPIKRCEHPVPQSIIELNEKISEYPILDVAIAFLAGMVVAAFFTLIWK</sequence>
<name>A0A6J5QXF0_9CAUD</name>
<feature type="transmembrane region" description="Helical" evidence="1">
    <location>
        <begin position="122"/>
        <end position="143"/>
    </location>
</feature>
<keyword evidence="1" id="KW-0812">Transmembrane</keyword>
<organism evidence="2">
    <name type="scientific">uncultured Caudovirales phage</name>
    <dbReference type="NCBI Taxonomy" id="2100421"/>
    <lineage>
        <taxon>Viruses</taxon>
        <taxon>Duplodnaviria</taxon>
        <taxon>Heunggongvirae</taxon>
        <taxon>Uroviricota</taxon>
        <taxon>Caudoviricetes</taxon>
        <taxon>Peduoviridae</taxon>
        <taxon>Maltschvirus</taxon>
        <taxon>Maltschvirus maltsch</taxon>
    </lineage>
</organism>
<evidence type="ECO:0000256" key="1">
    <source>
        <dbReference type="SAM" id="Phobius"/>
    </source>
</evidence>
<keyword evidence="1" id="KW-1133">Transmembrane helix</keyword>
<dbReference type="EMBL" id="LR797129">
    <property type="protein sequence ID" value="CAB4188492.1"/>
    <property type="molecule type" value="Genomic_DNA"/>
</dbReference>
<evidence type="ECO:0000313" key="2">
    <source>
        <dbReference type="EMBL" id="CAB4188492.1"/>
    </source>
</evidence>
<accession>A0A6J5QXF0</accession>
<proteinExistence type="predicted"/>